<evidence type="ECO:0000313" key="1">
    <source>
        <dbReference type="EMBL" id="VEL39440.1"/>
    </source>
</evidence>
<proteinExistence type="predicted"/>
<accession>A0A3S5CUU0</accession>
<comment type="caution">
    <text evidence="1">The sequence shown here is derived from an EMBL/GenBank/DDBJ whole genome shotgun (WGS) entry which is preliminary data.</text>
</comment>
<dbReference type="EMBL" id="CAAALY010261280">
    <property type="protein sequence ID" value="VEL39440.1"/>
    <property type="molecule type" value="Genomic_DNA"/>
</dbReference>
<reference evidence="1" key="1">
    <citation type="submission" date="2018-11" db="EMBL/GenBank/DDBJ databases">
        <authorList>
            <consortium name="Pathogen Informatics"/>
        </authorList>
    </citation>
    <scope>NUCLEOTIDE SEQUENCE</scope>
</reference>
<evidence type="ECO:0000313" key="2">
    <source>
        <dbReference type="Proteomes" id="UP000784294"/>
    </source>
</evidence>
<sequence>MNVIGLCRSTHRILQQIPSTLCPIRIVPLGLPSYPHQRHDRPCWGTSRRTHKLPNPIAAALNNSEPCQSNFTHFLRLLLCLRAAFLSDPNVHPPLGRSTPESSVARLRISGTGRSAHKLPEADEQMSAIASNFIAQLS</sequence>
<dbReference type="Proteomes" id="UP000784294">
    <property type="component" value="Unassembled WGS sequence"/>
</dbReference>
<keyword evidence="2" id="KW-1185">Reference proteome</keyword>
<gene>
    <name evidence="1" type="ORF">PXEA_LOCUS32880</name>
</gene>
<protein>
    <submittedName>
        <fullName evidence="1">Uncharacterized protein</fullName>
    </submittedName>
</protein>
<organism evidence="1 2">
    <name type="scientific">Protopolystoma xenopodis</name>
    <dbReference type="NCBI Taxonomy" id="117903"/>
    <lineage>
        <taxon>Eukaryota</taxon>
        <taxon>Metazoa</taxon>
        <taxon>Spiralia</taxon>
        <taxon>Lophotrochozoa</taxon>
        <taxon>Platyhelminthes</taxon>
        <taxon>Monogenea</taxon>
        <taxon>Polyopisthocotylea</taxon>
        <taxon>Polystomatidea</taxon>
        <taxon>Polystomatidae</taxon>
        <taxon>Protopolystoma</taxon>
    </lineage>
</organism>
<dbReference type="AlphaFoldDB" id="A0A3S5CUU0"/>
<name>A0A3S5CUU0_9PLAT</name>